<organism evidence="1">
    <name type="scientific">bioreactor metagenome</name>
    <dbReference type="NCBI Taxonomy" id="1076179"/>
    <lineage>
        <taxon>unclassified sequences</taxon>
        <taxon>metagenomes</taxon>
        <taxon>ecological metagenomes</taxon>
    </lineage>
</organism>
<protein>
    <submittedName>
        <fullName evidence="1">Uncharacterized protein</fullName>
    </submittedName>
</protein>
<comment type="caution">
    <text evidence="1">The sequence shown here is derived from an EMBL/GenBank/DDBJ whole genome shotgun (WGS) entry which is preliminary data.</text>
</comment>
<reference evidence="1" key="1">
    <citation type="submission" date="2019-08" db="EMBL/GenBank/DDBJ databases">
        <authorList>
            <person name="Kucharzyk K."/>
            <person name="Murdoch R.W."/>
            <person name="Higgins S."/>
            <person name="Loffler F."/>
        </authorList>
    </citation>
    <scope>NUCLEOTIDE SEQUENCE</scope>
</reference>
<gene>
    <name evidence="1" type="ORF">SDC9_134578</name>
</gene>
<name>A0A645DFY0_9ZZZZ</name>
<evidence type="ECO:0000313" key="1">
    <source>
        <dbReference type="EMBL" id="MPM87482.1"/>
    </source>
</evidence>
<dbReference type="EMBL" id="VSSQ01035287">
    <property type="protein sequence ID" value="MPM87482.1"/>
    <property type="molecule type" value="Genomic_DNA"/>
</dbReference>
<dbReference type="AlphaFoldDB" id="A0A645DFY0"/>
<sequence length="228" mass="24727">MLHPCKLKLLGQLGLVEKAALITLDIAPGQRRRHGFFIDRAHERVVSIQRIIVVTQGIAQGQALADTVIQRRPQRCHFGTADIHVPGIGRAVIGAGRHIDRPALVRGDTEVRQATVLQIVGLQQHAGVRAGLDQHRCRKRLAIEKLLVAVAVGALDGAGQAIGDRTVLRRTRQVELAAALVPASQSQSHFAEIDAGLLGDAVDQAARRATSVQHRCRALEHFYLLDIG</sequence>
<proteinExistence type="predicted"/>
<accession>A0A645DFY0</accession>